<comment type="caution">
    <text evidence="2">The sequence shown here is derived from an EMBL/GenBank/DDBJ whole genome shotgun (WGS) entry which is preliminary data.</text>
</comment>
<evidence type="ECO:0000313" key="2">
    <source>
        <dbReference type="EMBL" id="KAK6001498.1"/>
    </source>
</evidence>
<evidence type="ECO:0000256" key="1">
    <source>
        <dbReference type="SAM" id="MobiDB-lite"/>
    </source>
</evidence>
<evidence type="ECO:0008006" key="4">
    <source>
        <dbReference type="Google" id="ProtNLM"/>
    </source>
</evidence>
<feature type="region of interest" description="Disordered" evidence="1">
    <location>
        <begin position="271"/>
        <end position="305"/>
    </location>
</feature>
<feature type="compositionally biased region" description="Basic and acidic residues" evidence="1">
    <location>
        <begin position="274"/>
        <end position="300"/>
    </location>
</feature>
<keyword evidence="3" id="KW-1185">Reference proteome</keyword>
<evidence type="ECO:0000313" key="3">
    <source>
        <dbReference type="Proteomes" id="UP001341245"/>
    </source>
</evidence>
<dbReference type="Proteomes" id="UP001341245">
    <property type="component" value="Unassembled WGS sequence"/>
</dbReference>
<accession>A0ABR0TAP0</accession>
<proteinExistence type="predicted"/>
<name>A0ABR0TAP0_AURPU</name>
<gene>
    <name evidence="2" type="ORF">QM012_002829</name>
</gene>
<reference evidence="2 3" key="1">
    <citation type="submission" date="2023-11" db="EMBL/GenBank/DDBJ databases">
        <title>Draft genome sequence and annotation of the polyextremotolerant black yeast-like fungus Aureobasidium pullulans NRRL 62042.</title>
        <authorList>
            <person name="Dielentheis-Frenken M.R.E."/>
            <person name="Wibberg D."/>
            <person name="Blank L.M."/>
            <person name="Tiso T."/>
        </authorList>
    </citation>
    <scope>NUCLEOTIDE SEQUENCE [LARGE SCALE GENOMIC DNA]</scope>
    <source>
        <strain evidence="2 3">NRRL 62042</strain>
    </source>
</reference>
<organism evidence="2 3">
    <name type="scientific">Aureobasidium pullulans</name>
    <name type="common">Black yeast</name>
    <name type="synonym">Pullularia pullulans</name>
    <dbReference type="NCBI Taxonomy" id="5580"/>
    <lineage>
        <taxon>Eukaryota</taxon>
        <taxon>Fungi</taxon>
        <taxon>Dikarya</taxon>
        <taxon>Ascomycota</taxon>
        <taxon>Pezizomycotina</taxon>
        <taxon>Dothideomycetes</taxon>
        <taxon>Dothideomycetidae</taxon>
        <taxon>Dothideales</taxon>
        <taxon>Saccotheciaceae</taxon>
        <taxon>Aureobasidium</taxon>
    </lineage>
</organism>
<protein>
    <recommendedName>
        <fullName evidence="4">C2H2-type domain-containing protein</fullName>
    </recommendedName>
</protein>
<sequence>MSGDTSQFRQIISGMKSVVHNGHLRKLSQQLQEHKPDASEWTDIKMKLADGKCLDSTCPLCGPTTLTKSLMVLPSGSNPQCDGFVDSSCGDIIACSRCRTTVQDLIDTLSRHYKGHCSGGLGNNVSDCYRCRQPLVGRSDCSSPSPPQNKASVPSKLTHVERYCHNESCGGVQTCGACASEQYAEEQKRAEEGTGVRERERREIKASKMTNGLGRLHSQASIELKMRNDELRGRRLKNIKTSLTESSNGTMVGASRKRQFSNLDLHYPLPAEHPLAKRVREEKEREKSERERATSQHERPSWFGTPGNPLPNVWMGRPILSEKEIRILKVMHSTPRFYLSESEDYNIALAKGEKEERLATIIRRLEAELMSRDAKSRL</sequence>
<dbReference type="EMBL" id="JASGXD010000014">
    <property type="protein sequence ID" value="KAK6001498.1"/>
    <property type="molecule type" value="Genomic_DNA"/>
</dbReference>